<dbReference type="Pfam" id="PF08439">
    <property type="entry name" value="Peptidase_M3_N"/>
    <property type="match status" value="1"/>
</dbReference>
<dbReference type="GO" id="GO:0006518">
    <property type="term" value="P:peptide metabolic process"/>
    <property type="evidence" value="ECO:0007669"/>
    <property type="project" value="TreeGrafter"/>
</dbReference>
<comment type="cofactor">
    <cofactor evidence="1">
        <name>Zn(2+)</name>
        <dbReference type="ChEBI" id="CHEBI:29105"/>
    </cofactor>
    <text evidence="1">Binds 1 zinc ion.</text>
</comment>
<dbReference type="KEGG" id="gak:X907_1118"/>
<reference evidence="2 3" key="1">
    <citation type="submission" date="2016-12" db="EMBL/GenBank/DDBJ databases">
        <title>The genome of dimorphic prosthecate Glycocaulis alkaliphilus 6b-8t, isolated from crude oil dictates its adaptability in petroleum environments.</title>
        <authorList>
            <person name="Wu X.-L."/>
            <person name="Geng S."/>
        </authorList>
    </citation>
    <scope>NUCLEOTIDE SEQUENCE [LARGE SCALE GENOMIC DNA]</scope>
    <source>
        <strain evidence="2 3">6B-8</strain>
    </source>
</reference>
<dbReference type="SUPFAM" id="SSF55486">
    <property type="entry name" value="Metalloproteases ('zincins'), catalytic domain"/>
    <property type="match status" value="1"/>
</dbReference>
<keyword evidence="1" id="KW-0482">Metalloprotease</keyword>
<protein>
    <submittedName>
        <fullName evidence="2">Oligoendopeptidase F</fullName>
    </submittedName>
</protein>
<dbReference type="InterPro" id="IPR045090">
    <property type="entry name" value="Pept_M3A_M3B"/>
</dbReference>
<dbReference type="CDD" id="cd09608">
    <property type="entry name" value="M3B_PepF"/>
    <property type="match status" value="1"/>
</dbReference>
<evidence type="ECO:0000313" key="3">
    <source>
        <dbReference type="Proteomes" id="UP000286954"/>
    </source>
</evidence>
<dbReference type="InterPro" id="IPR001567">
    <property type="entry name" value="Pept_M3A_M3B_dom"/>
</dbReference>
<dbReference type="InterPro" id="IPR013647">
    <property type="entry name" value="OligopepF_N_dom"/>
</dbReference>
<evidence type="ECO:0000256" key="1">
    <source>
        <dbReference type="RuleBase" id="RU003435"/>
    </source>
</evidence>
<keyword evidence="1" id="KW-0645">Protease</keyword>
<gene>
    <name evidence="2" type="ORF">X907_1118</name>
</gene>
<evidence type="ECO:0000313" key="2">
    <source>
        <dbReference type="EMBL" id="AZU03656.1"/>
    </source>
</evidence>
<proteinExistence type="inferred from homology"/>
<dbReference type="Gene3D" id="1.10.287.830">
    <property type="entry name" value="putative peptidase helix hairpin domain like"/>
    <property type="match status" value="1"/>
</dbReference>
<keyword evidence="1" id="KW-0862">Zinc</keyword>
<dbReference type="InterPro" id="IPR042088">
    <property type="entry name" value="OligoPept_F_C"/>
</dbReference>
<dbReference type="AlphaFoldDB" id="A0A3T0E8X4"/>
<dbReference type="GO" id="GO:0046872">
    <property type="term" value="F:metal ion binding"/>
    <property type="evidence" value="ECO:0007669"/>
    <property type="project" value="UniProtKB-UniRule"/>
</dbReference>
<dbReference type="Proteomes" id="UP000286954">
    <property type="component" value="Chromosome"/>
</dbReference>
<dbReference type="GO" id="GO:0006508">
    <property type="term" value="P:proteolysis"/>
    <property type="evidence" value="ECO:0007669"/>
    <property type="project" value="UniProtKB-KW"/>
</dbReference>
<name>A0A3T0E8X4_9PROT</name>
<dbReference type="PANTHER" id="PTHR11804">
    <property type="entry name" value="PROTEASE M3 THIMET OLIGOPEPTIDASE-RELATED"/>
    <property type="match status" value="1"/>
</dbReference>
<keyword evidence="3" id="KW-1185">Reference proteome</keyword>
<sequence length="624" mass="68937">MRRNTIILLACTAAIALAPAGYAQGTAAPDARWTWDTTALYPDRAAWDSDRRAAMSTADELAGLEGTLGDGAGAFLRVLRTYSDAWRTGVRAGTYAGLIADENLADPDGQALRQQAMAMYAHIGQAGAWIDPAIVALGEETVWSYFEAEPALEPFRQMIRTTLRNGDHTLSDQTERALAALGPATSASYTIYGQLANSEIPRPTITLSDGTELTVNSAGYARGRSSDNREDRIAVFDAYWGSWQPFTGSVGAALNGHVQNSVARARLRGYDNALSAALSGDNVPEAVYRTLVAETNAALPVLHRYFALRARLLGVEDPAYYDIYPDMVSIDREFGIEDSIELTRASLAPLGEDYVAMYSDAVSQRWMHVYPQPGKTSGAYVSGAAYDVHPYVLLNHLDNYNSATTFTHEWGHALHTVLANEAQPFETARYSIFTAEVASTVHEFLLQEHMLETAQTPQERLFYLGNALELLRATFFRQTMFSEFELAIHETVERGEPLTGAAITALYADVVRRYHGHAEGVMQVDDLYTHEWMFVPHFYMNFYVYQYATSLAAAAYFTDLILDGDEAALERYLGALRAGGSDDPYQILLDAGVDLATPEPYRVLVERMERTMDEMEAILAEMEN</sequence>
<dbReference type="Gene3D" id="1.10.1370.20">
    <property type="entry name" value="Oligoendopeptidase f, C-terminal domain"/>
    <property type="match status" value="1"/>
</dbReference>
<accession>A0A3T0E8X4</accession>
<dbReference type="Pfam" id="PF01432">
    <property type="entry name" value="Peptidase_M3"/>
    <property type="match status" value="1"/>
</dbReference>
<dbReference type="EMBL" id="CP018911">
    <property type="protein sequence ID" value="AZU03656.1"/>
    <property type="molecule type" value="Genomic_DNA"/>
</dbReference>
<dbReference type="PANTHER" id="PTHR11804:SF84">
    <property type="entry name" value="SACCHAROLYSIN"/>
    <property type="match status" value="1"/>
</dbReference>
<keyword evidence="1" id="KW-0479">Metal-binding</keyword>
<dbReference type="RefSeq" id="WP_127566032.1">
    <property type="nucleotide sequence ID" value="NZ_BMFB01000005.1"/>
</dbReference>
<dbReference type="OrthoDB" id="9766487at2"/>
<comment type="similarity">
    <text evidence="1">Belongs to the peptidase M3 family.</text>
</comment>
<dbReference type="GO" id="GO:0004222">
    <property type="term" value="F:metalloendopeptidase activity"/>
    <property type="evidence" value="ECO:0007669"/>
    <property type="project" value="InterPro"/>
</dbReference>
<keyword evidence="1" id="KW-0378">Hydrolase</keyword>
<dbReference type="Gene3D" id="1.20.140.70">
    <property type="entry name" value="Oligopeptidase f, N-terminal domain"/>
    <property type="match status" value="1"/>
</dbReference>
<organism evidence="2 3">
    <name type="scientific">Glycocaulis alkaliphilus</name>
    <dbReference type="NCBI Taxonomy" id="1434191"/>
    <lineage>
        <taxon>Bacteria</taxon>
        <taxon>Pseudomonadati</taxon>
        <taxon>Pseudomonadota</taxon>
        <taxon>Alphaproteobacteria</taxon>
        <taxon>Maricaulales</taxon>
        <taxon>Maricaulaceae</taxon>
        <taxon>Glycocaulis</taxon>
    </lineage>
</organism>